<feature type="region of interest" description="Disordered" evidence="1">
    <location>
        <begin position="34"/>
        <end position="64"/>
    </location>
</feature>
<evidence type="ECO:0000313" key="2">
    <source>
        <dbReference type="EMBL" id="BBO71607.1"/>
    </source>
</evidence>
<sequence>MVASLAEQSVFHCFSHQAFTDRRQGDAVTGFHKIMGSGMKNSGTTQGKPNPPGRKFKFSVFPDT</sequence>
<evidence type="ECO:0000256" key="1">
    <source>
        <dbReference type="SAM" id="MobiDB-lite"/>
    </source>
</evidence>
<dbReference type="Proteomes" id="UP000427906">
    <property type="component" value="Chromosome"/>
</dbReference>
<accession>A0A5K7Z4Q2</accession>
<gene>
    <name evidence="2" type="ORF">DSCA_55370</name>
</gene>
<organism evidence="2 3">
    <name type="scientific">Desulfosarcina alkanivorans</name>
    <dbReference type="NCBI Taxonomy" id="571177"/>
    <lineage>
        <taxon>Bacteria</taxon>
        <taxon>Pseudomonadati</taxon>
        <taxon>Thermodesulfobacteriota</taxon>
        <taxon>Desulfobacteria</taxon>
        <taxon>Desulfobacterales</taxon>
        <taxon>Desulfosarcinaceae</taxon>
        <taxon>Desulfosarcina</taxon>
    </lineage>
</organism>
<reference evidence="2 3" key="1">
    <citation type="submission" date="2019-11" db="EMBL/GenBank/DDBJ databases">
        <title>Comparative genomics of hydrocarbon-degrading Desulfosarcina strains.</title>
        <authorList>
            <person name="Watanabe M."/>
            <person name="Kojima H."/>
            <person name="Fukui M."/>
        </authorList>
    </citation>
    <scope>NUCLEOTIDE SEQUENCE [LARGE SCALE GENOMIC DNA]</scope>
    <source>
        <strain evidence="2 3">PL12</strain>
    </source>
</reference>
<name>A0A5K7Z4Q2_9BACT</name>
<keyword evidence="3" id="KW-1185">Reference proteome</keyword>
<evidence type="ECO:0000313" key="3">
    <source>
        <dbReference type="Proteomes" id="UP000427906"/>
    </source>
</evidence>
<feature type="compositionally biased region" description="Polar residues" evidence="1">
    <location>
        <begin position="39"/>
        <end position="48"/>
    </location>
</feature>
<dbReference type="KEGG" id="dalk:DSCA_55370"/>
<dbReference type="EMBL" id="AP021874">
    <property type="protein sequence ID" value="BBO71607.1"/>
    <property type="molecule type" value="Genomic_DNA"/>
</dbReference>
<proteinExistence type="predicted"/>
<dbReference type="AlphaFoldDB" id="A0A5K7Z4Q2"/>
<protein>
    <submittedName>
        <fullName evidence="2">Uncharacterized protein</fullName>
    </submittedName>
</protein>